<dbReference type="AlphaFoldDB" id="F5RQM7"/>
<dbReference type="HOGENOM" id="CLU_034585_2_0_9"/>
<keyword evidence="6" id="KW-0119">Carbohydrate metabolism</keyword>
<evidence type="ECO:0000256" key="7">
    <source>
        <dbReference type="ARBA" id="ARBA00047428"/>
    </source>
</evidence>
<dbReference type="GO" id="GO:0005975">
    <property type="term" value="P:carbohydrate metabolic process"/>
    <property type="evidence" value="ECO:0007669"/>
    <property type="project" value="InterPro"/>
</dbReference>
<comment type="catalytic activity">
    <reaction evidence="7">
        <text>D-glycero-beta-D-manno-heptose 1-phosphate + ATP + H(+) = ADP-D-glycero-beta-D-manno-heptose + diphosphate</text>
        <dbReference type="Rhea" id="RHEA:27465"/>
        <dbReference type="ChEBI" id="CHEBI:15378"/>
        <dbReference type="ChEBI" id="CHEBI:30616"/>
        <dbReference type="ChEBI" id="CHEBI:33019"/>
        <dbReference type="ChEBI" id="CHEBI:59967"/>
        <dbReference type="ChEBI" id="CHEBI:61593"/>
        <dbReference type="EC" id="2.7.7.70"/>
    </reaction>
</comment>
<keyword evidence="4" id="KW-0547">Nucleotide-binding</keyword>
<keyword evidence="2 9" id="KW-0808">Transferase</keyword>
<dbReference type="GO" id="GO:0033786">
    <property type="term" value="F:heptose-1-phosphate adenylyltransferase activity"/>
    <property type="evidence" value="ECO:0007669"/>
    <property type="project" value="RHEA"/>
</dbReference>
<keyword evidence="3 9" id="KW-0548">Nucleotidyltransferase</keyword>
<dbReference type="Pfam" id="PF01467">
    <property type="entry name" value="CTP_transf_like"/>
    <property type="match status" value="1"/>
</dbReference>
<evidence type="ECO:0000256" key="3">
    <source>
        <dbReference type="ARBA" id="ARBA00022695"/>
    </source>
</evidence>
<dbReference type="PANTHER" id="PTHR43793:SF2">
    <property type="entry name" value="BIFUNCTIONAL PROTEIN HLDE"/>
    <property type="match status" value="1"/>
</dbReference>
<dbReference type="GO" id="GO:0005524">
    <property type="term" value="F:ATP binding"/>
    <property type="evidence" value="ECO:0007669"/>
    <property type="project" value="UniProtKB-KW"/>
</dbReference>
<dbReference type="PANTHER" id="PTHR43793">
    <property type="entry name" value="FAD SYNTHASE"/>
    <property type="match status" value="1"/>
</dbReference>
<proteinExistence type="predicted"/>
<reference evidence="9 10" key="1">
    <citation type="submission" date="2011-04" db="EMBL/GenBank/DDBJ databases">
        <authorList>
            <person name="Muzny D."/>
            <person name="Qin X."/>
            <person name="Deng J."/>
            <person name="Jiang H."/>
            <person name="Liu Y."/>
            <person name="Qu J."/>
            <person name="Song X.-Z."/>
            <person name="Zhang L."/>
            <person name="Thornton R."/>
            <person name="Coyle M."/>
            <person name="Francisco L."/>
            <person name="Jackson L."/>
            <person name="Javaid M."/>
            <person name="Korchina V."/>
            <person name="Kovar C."/>
            <person name="Mata R."/>
            <person name="Mathew T."/>
            <person name="Ngo R."/>
            <person name="Nguyen L."/>
            <person name="Nguyen N."/>
            <person name="Okwuonu G."/>
            <person name="Ongeri F."/>
            <person name="Pham C."/>
            <person name="Simmons D."/>
            <person name="Wilczek-Boney K."/>
            <person name="Hale W."/>
            <person name="Jakkamsetti A."/>
            <person name="Pham P."/>
            <person name="Ruth R."/>
            <person name="San Lucas F."/>
            <person name="Warren J."/>
            <person name="Zhang J."/>
            <person name="Zhao Z."/>
            <person name="Zhou C."/>
            <person name="Zhu D."/>
            <person name="Lee S."/>
            <person name="Bess C."/>
            <person name="Blankenburg K."/>
            <person name="Forbes L."/>
            <person name="Fu Q."/>
            <person name="Gubbala S."/>
            <person name="Hirani K."/>
            <person name="Jayaseelan J.C."/>
            <person name="Lara F."/>
            <person name="Munidasa M."/>
            <person name="Palculict T."/>
            <person name="Patil S."/>
            <person name="Pu L.-L."/>
            <person name="Saada N."/>
            <person name="Tang L."/>
            <person name="Weissenberger G."/>
            <person name="Zhu Y."/>
            <person name="Hemphill L."/>
            <person name="Shang Y."/>
            <person name="Youmans B."/>
            <person name="Ayvaz T."/>
            <person name="Ross M."/>
            <person name="Santibanez J."/>
            <person name="Aqrawi P."/>
            <person name="Gross S."/>
            <person name="Joshi V."/>
            <person name="Fowler G."/>
            <person name="Nazareth L."/>
            <person name="Reid J."/>
            <person name="Worley K."/>
            <person name="Petrosino J."/>
            <person name="Highlander S."/>
            <person name="Gibbs R."/>
        </authorList>
    </citation>
    <scope>NUCLEOTIDE SEQUENCE [LARGE SCALE GENOMIC DNA]</scope>
    <source>
        <strain evidence="9 10">DSM 2778</strain>
    </source>
</reference>
<organism evidence="9 10">
    <name type="scientific">Centipeda periodontii DSM 2778</name>
    <dbReference type="NCBI Taxonomy" id="888060"/>
    <lineage>
        <taxon>Bacteria</taxon>
        <taxon>Bacillati</taxon>
        <taxon>Bacillota</taxon>
        <taxon>Negativicutes</taxon>
        <taxon>Selenomonadales</taxon>
        <taxon>Selenomonadaceae</taxon>
        <taxon>Centipeda</taxon>
    </lineage>
</organism>
<evidence type="ECO:0000259" key="8">
    <source>
        <dbReference type="Pfam" id="PF01467"/>
    </source>
</evidence>
<dbReference type="SUPFAM" id="SSF52374">
    <property type="entry name" value="Nucleotidylyl transferase"/>
    <property type="match status" value="1"/>
</dbReference>
<name>F5RQM7_9FIRM</name>
<evidence type="ECO:0000256" key="1">
    <source>
        <dbReference type="ARBA" id="ARBA00012519"/>
    </source>
</evidence>
<dbReference type="STRING" id="888060.HMPREF9081_2622"/>
<dbReference type="InterPro" id="IPR014729">
    <property type="entry name" value="Rossmann-like_a/b/a_fold"/>
</dbReference>
<dbReference type="GO" id="GO:0016773">
    <property type="term" value="F:phosphotransferase activity, alcohol group as acceptor"/>
    <property type="evidence" value="ECO:0007669"/>
    <property type="project" value="InterPro"/>
</dbReference>
<sequence length="166" mass="18131">MLLLLRWRETFDMLIPNERIEAFAAALREAGVRVVFTNGCFDILHAGHVRYLAAARALGDVLILGLNSDASVRRLKGEMRPVNTAEDRAEVVGALKSVDYVVIFGEDTAENLIAKVRPAVYAKGGDYTRETLPEARIVESYGGEVAFIPLVAGKSTTGIIERAGRK</sequence>
<dbReference type="eggNOG" id="COG0615">
    <property type="taxonomic scope" value="Bacteria"/>
</dbReference>
<keyword evidence="5" id="KW-0067">ATP-binding</keyword>
<comment type="caution">
    <text evidence="9">The sequence shown here is derived from an EMBL/GenBank/DDBJ whole genome shotgun (WGS) entry which is preliminary data.</text>
</comment>
<gene>
    <name evidence="9" type="primary">hldE2</name>
    <name evidence="9" type="ORF">HMPREF9081_2622</name>
</gene>
<dbReference type="InterPro" id="IPR011914">
    <property type="entry name" value="RfaE_dom_II"/>
</dbReference>
<protein>
    <recommendedName>
        <fullName evidence="1">D-glycero-beta-D-manno-heptose 1-phosphate adenylyltransferase</fullName>
        <ecNumber evidence="1">2.7.7.70</ecNumber>
    </recommendedName>
</protein>
<dbReference type="InterPro" id="IPR004821">
    <property type="entry name" value="Cyt_trans-like"/>
</dbReference>
<evidence type="ECO:0000313" key="10">
    <source>
        <dbReference type="Proteomes" id="UP000004067"/>
    </source>
</evidence>
<dbReference type="Gene3D" id="3.40.50.620">
    <property type="entry name" value="HUPs"/>
    <property type="match status" value="1"/>
</dbReference>
<dbReference type="NCBIfam" id="TIGR02199">
    <property type="entry name" value="rfaE_dom_II"/>
    <property type="match status" value="1"/>
</dbReference>
<dbReference type="EC" id="2.7.7.70" evidence="1"/>
<accession>F5RQM7</accession>
<evidence type="ECO:0000256" key="6">
    <source>
        <dbReference type="ARBA" id="ARBA00023277"/>
    </source>
</evidence>
<dbReference type="GO" id="GO:0016301">
    <property type="term" value="F:kinase activity"/>
    <property type="evidence" value="ECO:0007669"/>
    <property type="project" value="UniProtKB-KW"/>
</dbReference>
<evidence type="ECO:0000256" key="5">
    <source>
        <dbReference type="ARBA" id="ARBA00022840"/>
    </source>
</evidence>
<evidence type="ECO:0000256" key="4">
    <source>
        <dbReference type="ARBA" id="ARBA00022741"/>
    </source>
</evidence>
<dbReference type="NCBIfam" id="TIGR00125">
    <property type="entry name" value="cyt_tran_rel"/>
    <property type="match status" value="1"/>
</dbReference>
<dbReference type="EMBL" id="AFHQ01000063">
    <property type="protein sequence ID" value="EGK56721.1"/>
    <property type="molecule type" value="Genomic_DNA"/>
</dbReference>
<feature type="domain" description="Cytidyltransferase-like" evidence="8">
    <location>
        <begin position="36"/>
        <end position="142"/>
    </location>
</feature>
<keyword evidence="9" id="KW-0418">Kinase</keyword>
<keyword evidence="10" id="KW-1185">Reference proteome</keyword>
<dbReference type="InterPro" id="IPR050385">
    <property type="entry name" value="Archaeal_FAD_synthase"/>
</dbReference>
<dbReference type="Proteomes" id="UP000004067">
    <property type="component" value="Unassembled WGS sequence"/>
</dbReference>
<evidence type="ECO:0000313" key="9">
    <source>
        <dbReference type="EMBL" id="EGK56721.1"/>
    </source>
</evidence>
<evidence type="ECO:0000256" key="2">
    <source>
        <dbReference type="ARBA" id="ARBA00022679"/>
    </source>
</evidence>